<gene>
    <name evidence="8" type="ORF">ABID56_002571</name>
</gene>
<sequence>MSSVSEKTYSQMRIETSMIITNAVTVMNSLGYIARGDNLHNIKQVIKDSSFHLSVVGDFSRGKSTFINAFIGQKVLPAKMRPSTAFINRISYGDEESVTINQLDHQETYSFDAFKKLIAPMAVDDEDDEEKIEDYKQELEKLQQITQADIYLPLPPHLNNVNIYDTPGMNDIYEKREQITKGFLPQSDAVIFLLSATNNLTQSEMEFLRQDILQRHIRKVFFVVNFKDRLQNESHDGERVLDYITKHLKGVDELLDVKIFLVSSLEALNIKLEEAGENVRRRKKVYNTLGETGFVELEQELNNFFEYEQGLIKIDKPMRQFIEKLTTYSEKDLENEKLTLEQEKEKLIQAINLEEQQLKDLEKQFKQELKKYEERLKQSKGTVVQKRKELLRKLIEKVDHFIGDYDGQMTEPEIDEFFDTIPQHAQRWQSEMNDTLEDYVSSIIQEEMQMTLDTIDRYRANHDHHDLTIAEQFFITEGVSDGFLEQNLDDYFKGNSLFSFNTDSVMSAIFETVTVSVKLLIDKLDKWLAPDSYYRKIYNQKKKQLIQGLKQSDQKFNYQIERNWNKIIKTTKKQLDEKLDQNLQQYQEQLHMIKQNNFASQMEIDKRKSEIDAAQEKLEHIKDQAKEYTV</sequence>
<dbReference type="Pfam" id="PF00350">
    <property type="entry name" value="Dynamin_N"/>
    <property type="match status" value="1"/>
</dbReference>
<dbReference type="CDD" id="cd09912">
    <property type="entry name" value="DLP_2"/>
    <property type="match status" value="1"/>
</dbReference>
<dbReference type="InterPro" id="IPR027417">
    <property type="entry name" value="P-loop_NTPase"/>
</dbReference>
<dbReference type="PANTHER" id="PTHR10465:SF0">
    <property type="entry name" value="SARCALUMENIN"/>
    <property type="match status" value="1"/>
</dbReference>
<keyword evidence="9" id="KW-1185">Reference proteome</keyword>
<dbReference type="PANTHER" id="PTHR10465">
    <property type="entry name" value="TRANSMEMBRANE GTPASE FZO1"/>
    <property type="match status" value="1"/>
</dbReference>
<evidence type="ECO:0000256" key="4">
    <source>
        <dbReference type="ARBA" id="ARBA00023134"/>
    </source>
</evidence>
<dbReference type="InterPro" id="IPR027094">
    <property type="entry name" value="Mitofusin_fam"/>
</dbReference>
<keyword evidence="2" id="KW-0547">Nucleotide-binding</keyword>
<dbReference type="Gene3D" id="3.40.50.300">
    <property type="entry name" value="P-loop containing nucleotide triphosphate hydrolases"/>
    <property type="match status" value="1"/>
</dbReference>
<proteinExistence type="predicted"/>
<dbReference type="RefSeq" id="WP_354221787.1">
    <property type="nucleotide sequence ID" value="NZ_JBEPMX010000019.1"/>
</dbReference>
<dbReference type="EMBL" id="JBEPMX010000019">
    <property type="protein sequence ID" value="MET3684434.1"/>
    <property type="molecule type" value="Genomic_DNA"/>
</dbReference>
<keyword evidence="3" id="KW-0378">Hydrolase</keyword>
<feature type="coiled-coil region" evidence="6">
    <location>
        <begin position="576"/>
        <end position="624"/>
    </location>
</feature>
<feature type="domain" description="Dynamin N-terminal" evidence="7">
    <location>
        <begin position="54"/>
        <end position="225"/>
    </location>
</feature>
<comment type="caution">
    <text evidence="8">The sequence shown here is derived from an EMBL/GenBank/DDBJ whole genome shotgun (WGS) entry which is preliminary data.</text>
</comment>
<name>A0ABV2KXX2_9BACI</name>
<dbReference type="InterPro" id="IPR045063">
    <property type="entry name" value="Dynamin_N"/>
</dbReference>
<evidence type="ECO:0000313" key="9">
    <source>
        <dbReference type="Proteomes" id="UP001549167"/>
    </source>
</evidence>
<dbReference type="Proteomes" id="UP001549167">
    <property type="component" value="Unassembled WGS sequence"/>
</dbReference>
<evidence type="ECO:0000256" key="5">
    <source>
        <dbReference type="ARBA" id="ARBA00023136"/>
    </source>
</evidence>
<keyword evidence="6" id="KW-0175">Coiled coil</keyword>
<keyword evidence="4" id="KW-0342">GTP-binding</keyword>
<protein>
    <submittedName>
        <fullName evidence="8">GTPase SAR1 family protein</fullName>
    </submittedName>
</protein>
<feature type="coiled-coil region" evidence="6">
    <location>
        <begin position="330"/>
        <end position="389"/>
    </location>
</feature>
<evidence type="ECO:0000256" key="6">
    <source>
        <dbReference type="SAM" id="Coils"/>
    </source>
</evidence>
<evidence type="ECO:0000259" key="7">
    <source>
        <dbReference type="Pfam" id="PF00350"/>
    </source>
</evidence>
<organism evidence="8 9">
    <name type="scientific">Alkalibacillus flavidus</name>
    <dbReference type="NCBI Taxonomy" id="546021"/>
    <lineage>
        <taxon>Bacteria</taxon>
        <taxon>Bacillati</taxon>
        <taxon>Bacillota</taxon>
        <taxon>Bacilli</taxon>
        <taxon>Bacillales</taxon>
        <taxon>Bacillaceae</taxon>
        <taxon>Alkalibacillus</taxon>
    </lineage>
</organism>
<keyword evidence="5" id="KW-0472">Membrane</keyword>
<comment type="subcellular location">
    <subcellularLocation>
        <location evidence="1">Membrane</location>
    </subcellularLocation>
</comment>
<dbReference type="SUPFAM" id="SSF52540">
    <property type="entry name" value="P-loop containing nucleoside triphosphate hydrolases"/>
    <property type="match status" value="1"/>
</dbReference>
<evidence type="ECO:0000313" key="8">
    <source>
        <dbReference type="EMBL" id="MET3684434.1"/>
    </source>
</evidence>
<evidence type="ECO:0000256" key="3">
    <source>
        <dbReference type="ARBA" id="ARBA00022801"/>
    </source>
</evidence>
<evidence type="ECO:0000256" key="1">
    <source>
        <dbReference type="ARBA" id="ARBA00004370"/>
    </source>
</evidence>
<accession>A0ABV2KXX2</accession>
<evidence type="ECO:0000256" key="2">
    <source>
        <dbReference type="ARBA" id="ARBA00022741"/>
    </source>
</evidence>
<reference evidence="8 9" key="1">
    <citation type="submission" date="2024-06" db="EMBL/GenBank/DDBJ databases">
        <title>Genomic Encyclopedia of Type Strains, Phase IV (KMG-IV): sequencing the most valuable type-strain genomes for metagenomic binning, comparative biology and taxonomic classification.</title>
        <authorList>
            <person name="Goeker M."/>
        </authorList>
    </citation>
    <scope>NUCLEOTIDE SEQUENCE [LARGE SCALE GENOMIC DNA]</scope>
    <source>
        <strain evidence="8 9">DSM 23520</strain>
    </source>
</reference>